<dbReference type="AlphaFoldDB" id="A0AAE0W619"/>
<reference evidence="22" key="3">
    <citation type="submission" date="2023-05" db="EMBL/GenBank/DDBJ databases">
        <authorList>
            <person name="Smith C.H."/>
        </authorList>
    </citation>
    <scope>NUCLEOTIDE SEQUENCE</scope>
    <source>
        <strain evidence="22">CHS0354</strain>
        <tissue evidence="22">Mantle</tissue>
    </source>
</reference>
<dbReference type="PANTHER" id="PTHR46025:SF3">
    <property type="entry name" value="XYLOSYLTRANSFERASE OXT"/>
    <property type="match status" value="1"/>
</dbReference>
<reference evidence="22" key="2">
    <citation type="journal article" date="2021" name="Genome Biol. Evol.">
        <title>Developing a high-quality reference genome for a parasitic bivalve with doubly uniparental inheritance (Bivalvia: Unionida).</title>
        <authorList>
            <person name="Smith C.H."/>
        </authorList>
    </citation>
    <scope>NUCLEOTIDE SEQUENCE</scope>
    <source>
        <strain evidence="22">CHS0354</strain>
        <tissue evidence="22">Mantle</tissue>
    </source>
</reference>
<dbReference type="Pfam" id="PF12529">
    <property type="entry name" value="Xylo_C"/>
    <property type="match status" value="1"/>
</dbReference>
<evidence type="ECO:0000256" key="14">
    <source>
        <dbReference type="ARBA" id="ARBA00023034"/>
    </source>
</evidence>
<feature type="domain" description="WSC" evidence="21">
    <location>
        <begin position="178"/>
        <end position="269"/>
    </location>
</feature>
<dbReference type="GO" id="GO:0050650">
    <property type="term" value="P:chondroitin sulfate proteoglycan biosynthetic process"/>
    <property type="evidence" value="ECO:0007669"/>
    <property type="project" value="TreeGrafter"/>
</dbReference>
<evidence type="ECO:0000256" key="19">
    <source>
        <dbReference type="ARBA" id="ARBA00047847"/>
    </source>
</evidence>
<dbReference type="InterPro" id="IPR024448">
    <property type="entry name" value="XylT_C"/>
</dbReference>
<gene>
    <name evidence="22" type="ORF">CHS0354_030121</name>
</gene>
<dbReference type="Pfam" id="PF02485">
    <property type="entry name" value="Branch"/>
    <property type="match status" value="1"/>
</dbReference>
<evidence type="ECO:0000256" key="13">
    <source>
        <dbReference type="ARBA" id="ARBA00022989"/>
    </source>
</evidence>
<organism evidence="22 23">
    <name type="scientific">Potamilus streckersoni</name>
    <dbReference type="NCBI Taxonomy" id="2493646"/>
    <lineage>
        <taxon>Eukaryota</taxon>
        <taxon>Metazoa</taxon>
        <taxon>Spiralia</taxon>
        <taxon>Lophotrochozoa</taxon>
        <taxon>Mollusca</taxon>
        <taxon>Bivalvia</taxon>
        <taxon>Autobranchia</taxon>
        <taxon>Heteroconchia</taxon>
        <taxon>Palaeoheterodonta</taxon>
        <taxon>Unionida</taxon>
        <taxon>Unionoidea</taxon>
        <taxon>Unionidae</taxon>
        <taxon>Ambleminae</taxon>
        <taxon>Lampsilini</taxon>
        <taxon>Potamilus</taxon>
    </lineage>
</organism>
<keyword evidence="14" id="KW-0333">Golgi apparatus</keyword>
<keyword evidence="11" id="KW-0256">Endoplasmic reticulum</keyword>
<evidence type="ECO:0000256" key="11">
    <source>
        <dbReference type="ARBA" id="ARBA00022824"/>
    </source>
</evidence>
<evidence type="ECO:0000256" key="7">
    <source>
        <dbReference type="ARBA" id="ARBA00022676"/>
    </source>
</evidence>
<evidence type="ECO:0000256" key="8">
    <source>
        <dbReference type="ARBA" id="ARBA00022679"/>
    </source>
</evidence>
<dbReference type="SMART" id="SM00321">
    <property type="entry name" value="WSC"/>
    <property type="match status" value="1"/>
</dbReference>
<comment type="pathway">
    <text evidence="4">Glycan metabolism; heparan sulfate biosynthesis.</text>
</comment>
<evidence type="ECO:0000256" key="20">
    <source>
        <dbReference type="SAM" id="Phobius"/>
    </source>
</evidence>
<dbReference type="InterPro" id="IPR002889">
    <property type="entry name" value="WSC_carb-bd"/>
</dbReference>
<dbReference type="InterPro" id="IPR043538">
    <property type="entry name" value="XYLT"/>
</dbReference>
<evidence type="ECO:0000256" key="16">
    <source>
        <dbReference type="ARBA" id="ARBA00023157"/>
    </source>
</evidence>
<reference evidence="22" key="1">
    <citation type="journal article" date="2021" name="Genome Biol. Evol.">
        <title>A High-Quality Reference Genome for a Parasitic Bivalve with Doubly Uniparental Inheritance (Bivalvia: Unionida).</title>
        <authorList>
            <person name="Smith C.H."/>
        </authorList>
    </citation>
    <scope>NUCLEOTIDE SEQUENCE</scope>
    <source>
        <strain evidence="22">CHS0354</strain>
    </source>
</reference>
<dbReference type="InterPro" id="IPR003406">
    <property type="entry name" value="Glyco_trans_14"/>
</dbReference>
<dbReference type="GO" id="GO:0046872">
    <property type="term" value="F:metal ion binding"/>
    <property type="evidence" value="ECO:0007669"/>
    <property type="project" value="UniProtKB-KW"/>
</dbReference>
<accession>A0AAE0W619</accession>
<dbReference type="GO" id="GO:0015012">
    <property type="term" value="P:heparan sulfate proteoglycan biosynthetic process"/>
    <property type="evidence" value="ECO:0007669"/>
    <property type="project" value="TreeGrafter"/>
</dbReference>
<evidence type="ECO:0000256" key="12">
    <source>
        <dbReference type="ARBA" id="ARBA00022968"/>
    </source>
</evidence>
<evidence type="ECO:0000259" key="21">
    <source>
        <dbReference type="PROSITE" id="PS51212"/>
    </source>
</evidence>
<evidence type="ECO:0000313" key="22">
    <source>
        <dbReference type="EMBL" id="KAK3602399.1"/>
    </source>
</evidence>
<dbReference type="GO" id="GO:0000139">
    <property type="term" value="C:Golgi membrane"/>
    <property type="evidence" value="ECO:0007669"/>
    <property type="project" value="UniProtKB-SubCell"/>
</dbReference>
<keyword evidence="16" id="KW-1015">Disulfide bond</keyword>
<comment type="similarity">
    <text evidence="5">Belongs to the glycosyltransferase 14 family. XylT subfamily.</text>
</comment>
<evidence type="ECO:0000313" key="23">
    <source>
        <dbReference type="Proteomes" id="UP001195483"/>
    </source>
</evidence>
<comment type="catalytic activity">
    <reaction evidence="19">
        <text>UDP-alpha-D-xylose + L-seryl-[protein] = 3-O-(beta-D-xylosyl)-L-seryl-[protein] + UDP + H(+)</text>
        <dbReference type="Rhea" id="RHEA:50192"/>
        <dbReference type="Rhea" id="RHEA-COMP:9863"/>
        <dbReference type="Rhea" id="RHEA-COMP:12567"/>
        <dbReference type="ChEBI" id="CHEBI:15378"/>
        <dbReference type="ChEBI" id="CHEBI:29999"/>
        <dbReference type="ChEBI" id="CHEBI:57632"/>
        <dbReference type="ChEBI" id="CHEBI:58223"/>
        <dbReference type="ChEBI" id="CHEBI:132085"/>
        <dbReference type="EC" id="2.4.2.26"/>
    </reaction>
</comment>
<evidence type="ECO:0000256" key="18">
    <source>
        <dbReference type="ARBA" id="ARBA00042865"/>
    </source>
</evidence>
<dbReference type="GO" id="GO:0030158">
    <property type="term" value="F:protein xylosyltransferase activity"/>
    <property type="evidence" value="ECO:0007669"/>
    <property type="project" value="UniProtKB-EC"/>
</dbReference>
<proteinExistence type="inferred from homology"/>
<keyword evidence="8" id="KW-0808">Transferase</keyword>
<evidence type="ECO:0000256" key="5">
    <source>
        <dbReference type="ARBA" id="ARBA00010195"/>
    </source>
</evidence>
<dbReference type="PROSITE" id="PS51212">
    <property type="entry name" value="WSC"/>
    <property type="match status" value="1"/>
</dbReference>
<evidence type="ECO:0000256" key="4">
    <source>
        <dbReference type="ARBA" id="ARBA00005093"/>
    </source>
</evidence>
<evidence type="ECO:0000256" key="10">
    <source>
        <dbReference type="ARBA" id="ARBA00022723"/>
    </source>
</evidence>
<dbReference type="GO" id="GO:0005789">
    <property type="term" value="C:endoplasmic reticulum membrane"/>
    <property type="evidence" value="ECO:0007669"/>
    <property type="project" value="UniProtKB-SubCell"/>
</dbReference>
<evidence type="ECO:0000256" key="1">
    <source>
        <dbReference type="ARBA" id="ARBA00004323"/>
    </source>
</evidence>
<dbReference type="EC" id="2.4.2.26" evidence="6"/>
<name>A0AAE0W619_9BIVA</name>
<evidence type="ECO:0000256" key="6">
    <source>
        <dbReference type="ARBA" id="ARBA00011972"/>
    </source>
</evidence>
<dbReference type="PANTHER" id="PTHR46025">
    <property type="entry name" value="XYLOSYLTRANSFERASE OXT"/>
    <property type="match status" value="1"/>
</dbReference>
<keyword evidence="15 20" id="KW-0472">Membrane</keyword>
<comment type="caution">
    <text evidence="22">The sequence shown here is derived from an EMBL/GenBank/DDBJ whole genome shotgun (WGS) entry which is preliminary data.</text>
</comment>
<dbReference type="Pfam" id="PF01822">
    <property type="entry name" value="WSC"/>
    <property type="match status" value="1"/>
</dbReference>
<evidence type="ECO:0000256" key="3">
    <source>
        <dbReference type="ARBA" id="ARBA00004840"/>
    </source>
</evidence>
<keyword evidence="10" id="KW-0479">Metal-binding</keyword>
<comment type="subcellular location">
    <subcellularLocation>
        <location evidence="2">Endoplasmic reticulum membrane</location>
        <topology evidence="2">Single-pass type II membrane protein</topology>
    </subcellularLocation>
    <subcellularLocation>
        <location evidence="1">Golgi apparatus membrane</location>
        <topology evidence="1">Single-pass type II membrane protein</topology>
    </subcellularLocation>
</comment>
<evidence type="ECO:0000256" key="9">
    <source>
        <dbReference type="ARBA" id="ARBA00022692"/>
    </source>
</evidence>
<evidence type="ECO:0000256" key="17">
    <source>
        <dbReference type="ARBA" id="ARBA00023180"/>
    </source>
</evidence>
<keyword evidence="17" id="KW-0325">Glycoprotein</keyword>
<keyword evidence="9 20" id="KW-0812">Transmembrane</keyword>
<feature type="transmembrane region" description="Helical" evidence="20">
    <location>
        <begin position="21"/>
        <end position="41"/>
    </location>
</feature>
<keyword evidence="23" id="KW-1185">Reference proteome</keyword>
<sequence>MAASRVNSDRVCARICHKYKYFFYFSFCLLCLQFFIGYNFYAVIQKKLESTEEWKRKAEEQLKRLTPPASFQAKPATFSKVPKKLYHDNEQIHWHIDDSADVKSVPSLNQSDKFKPNADKKMEITCVVDAKEARSAISRAKTVECKQEITKVACLAKEGRLYPTNLTSLCPFKGTYPKGHYFGCYKDVTQQRDLAVVKELAQNSPNNCIEFCLTAGYLYAGLQYTKECWCGDMYGLYDKVLESSCSSKCPGDPTLTCGGYLSQRIFSTGLAEKKKNPAPLVTDVISSSNESTARVRIVFVLTVSGRAVRQVKRLLNNIYHPQHYYYFHVDSRHQYMYMELKPLAEKLPNVRMSGQRFATIWGGASLLEAHFSFIKDLLSFVDWHWDYYINLSESDYPIKTIESLVSYLSKYKGFNFMKSHGRDTPTFIRKQGLDQNFYECENHLWRIGHRELPKGIRFDGGSDWVGLYRDFCSYALNSEDEVVIGLKQMFSYTLLPVESFFHILLHNSVFCGMWADNNLHMTNWRRKQGCKCQYKHIVDWCGCSPNDFHAEDFDKILNYEGKPIFFARKFEPVVDQEIINMMDIHLFGGKYQDTISFKYFWQNEYHHLDKSTTGNDVTRTFYDSFIRRTVRLFQSKSSRCALKVKEILEVNLLFYLDHFNGLVVQFNASLSEWQKSVPIEILVQQKHYYKILNPEGHIGRLQNLEVGTDVDPKELIFRNHAGLMGPYSEIQLRHVWGQGPDFSVTVAWIDPIGVIAAVQDVSIPTQIHIGFSKPQLKTPLRPGVWTTKLLYKLEVVAETKFLILPLAVLHGQPLRPSQAHLIHNGPSGLYDSRDFKEFQDKLKVSVSDSQNLKAKAVINGMRTGEALSEWIDELSAKFWDVKDSCSKQDIEETCPLLNVCTMSHWSSIYPDPKSKIEVTLDTT</sequence>
<evidence type="ECO:0000256" key="15">
    <source>
        <dbReference type="ARBA" id="ARBA00023136"/>
    </source>
</evidence>
<evidence type="ECO:0000256" key="2">
    <source>
        <dbReference type="ARBA" id="ARBA00004648"/>
    </source>
</evidence>
<comment type="pathway">
    <text evidence="3">Glycan metabolism; chondroitin sulfate biosynthesis.</text>
</comment>
<dbReference type="EMBL" id="JAEAOA010001796">
    <property type="protein sequence ID" value="KAK3602399.1"/>
    <property type="molecule type" value="Genomic_DNA"/>
</dbReference>
<keyword evidence="12" id="KW-0735">Signal-anchor</keyword>
<dbReference type="Proteomes" id="UP001195483">
    <property type="component" value="Unassembled WGS sequence"/>
</dbReference>
<protein>
    <recommendedName>
        <fullName evidence="6">protein xylosyltransferase</fullName>
        <ecNumber evidence="6">2.4.2.26</ecNumber>
    </recommendedName>
    <alternativeName>
        <fullName evidence="18">Peptide O-xylosyltransferase</fullName>
    </alternativeName>
</protein>
<keyword evidence="13 20" id="KW-1133">Transmembrane helix</keyword>
<keyword evidence="7" id="KW-0328">Glycosyltransferase</keyword>